<comment type="caution">
    <text evidence="2">The sequence shown here is derived from an EMBL/GenBank/DDBJ whole genome shotgun (WGS) entry which is preliminary data.</text>
</comment>
<dbReference type="AlphaFoldDB" id="A0A928Z696"/>
<keyword evidence="1" id="KW-0812">Transmembrane</keyword>
<reference evidence="2" key="1">
    <citation type="submission" date="2020-10" db="EMBL/GenBank/DDBJ databases">
        <authorList>
            <person name="Castelo-Branco R."/>
            <person name="Eusebio N."/>
            <person name="Adriana R."/>
            <person name="Vieira A."/>
            <person name="Brugerolle De Fraissinette N."/>
            <person name="Rezende De Castro R."/>
            <person name="Schneider M.P."/>
            <person name="Vasconcelos V."/>
            <person name="Leao P.N."/>
        </authorList>
    </citation>
    <scope>NUCLEOTIDE SEQUENCE</scope>
    <source>
        <strain evidence="2">LEGE 11480</strain>
    </source>
</reference>
<sequence>MLDSAQPPTFRYATFFHSALAVMPSLWLLTVLFESWQQWNGLCFRLMFLLYPVWVVLLPILILFYAVRSPKALWPYGYLLVHVVVYVAPVLIFLADPARRATLVF</sequence>
<dbReference type="EMBL" id="JADEXQ010000102">
    <property type="protein sequence ID" value="MBE9032388.1"/>
    <property type="molecule type" value="Genomic_DNA"/>
</dbReference>
<evidence type="ECO:0000313" key="2">
    <source>
        <dbReference type="EMBL" id="MBE9032388.1"/>
    </source>
</evidence>
<accession>A0A928Z696</accession>
<feature type="transmembrane region" description="Helical" evidence="1">
    <location>
        <begin position="46"/>
        <end position="67"/>
    </location>
</feature>
<keyword evidence="3" id="KW-1185">Reference proteome</keyword>
<proteinExistence type="predicted"/>
<gene>
    <name evidence="2" type="ORF">IQ266_21860</name>
</gene>
<keyword evidence="1" id="KW-1133">Transmembrane helix</keyword>
<feature type="transmembrane region" description="Helical" evidence="1">
    <location>
        <begin position="73"/>
        <end position="95"/>
    </location>
</feature>
<feature type="transmembrane region" description="Helical" evidence="1">
    <location>
        <begin position="12"/>
        <end position="34"/>
    </location>
</feature>
<evidence type="ECO:0000256" key="1">
    <source>
        <dbReference type="SAM" id="Phobius"/>
    </source>
</evidence>
<dbReference type="Proteomes" id="UP000625316">
    <property type="component" value="Unassembled WGS sequence"/>
</dbReference>
<name>A0A928Z696_9CYAN</name>
<dbReference type="RefSeq" id="WP_264327207.1">
    <property type="nucleotide sequence ID" value="NZ_JADEXQ010000102.1"/>
</dbReference>
<organism evidence="2 3">
    <name type="scientific">Romeriopsis navalis LEGE 11480</name>
    <dbReference type="NCBI Taxonomy" id="2777977"/>
    <lineage>
        <taxon>Bacteria</taxon>
        <taxon>Bacillati</taxon>
        <taxon>Cyanobacteriota</taxon>
        <taxon>Cyanophyceae</taxon>
        <taxon>Leptolyngbyales</taxon>
        <taxon>Leptolyngbyaceae</taxon>
        <taxon>Romeriopsis</taxon>
        <taxon>Romeriopsis navalis</taxon>
    </lineage>
</organism>
<keyword evidence="1" id="KW-0472">Membrane</keyword>
<protein>
    <submittedName>
        <fullName evidence="2">Uncharacterized protein</fullName>
    </submittedName>
</protein>
<evidence type="ECO:0000313" key="3">
    <source>
        <dbReference type="Proteomes" id="UP000625316"/>
    </source>
</evidence>